<evidence type="ECO:0000256" key="8">
    <source>
        <dbReference type="ARBA" id="ARBA00033102"/>
    </source>
</evidence>
<dbReference type="NCBIfam" id="TIGR00078">
    <property type="entry name" value="nadC"/>
    <property type="match status" value="1"/>
</dbReference>
<dbReference type="InterPro" id="IPR027277">
    <property type="entry name" value="NadC/ModD"/>
</dbReference>
<evidence type="ECO:0000259" key="11">
    <source>
        <dbReference type="Pfam" id="PF01729"/>
    </source>
</evidence>
<proteinExistence type="inferred from homology"/>
<organism evidence="13 14">
    <name type="scientific">Ruminococcoides intestinihominis</name>
    <dbReference type="NCBI Taxonomy" id="3133161"/>
    <lineage>
        <taxon>Bacteria</taxon>
        <taxon>Bacillati</taxon>
        <taxon>Bacillota</taxon>
        <taxon>Clostridia</taxon>
        <taxon>Eubacteriales</taxon>
        <taxon>Oscillospiraceae</taxon>
        <taxon>Ruminococcoides</taxon>
    </lineage>
</organism>
<reference evidence="13 14" key="1">
    <citation type="submission" date="2024-03" db="EMBL/GenBank/DDBJ databases">
        <title>Human intestinal bacterial collection.</title>
        <authorList>
            <person name="Pauvert C."/>
            <person name="Hitch T.C.A."/>
            <person name="Clavel T."/>
        </authorList>
    </citation>
    <scope>NUCLEOTIDE SEQUENCE [LARGE SCALE GENOMIC DNA]</scope>
    <source>
        <strain evidence="13 14">CLA-AP-H18</strain>
    </source>
</reference>
<comment type="function">
    <text evidence="1">Involved in the catabolism of quinolinic acid (QA).</text>
</comment>
<evidence type="ECO:0000313" key="14">
    <source>
        <dbReference type="Proteomes" id="UP001478133"/>
    </source>
</evidence>
<evidence type="ECO:0000256" key="3">
    <source>
        <dbReference type="ARBA" id="ARBA00009400"/>
    </source>
</evidence>
<comment type="caution">
    <text evidence="13">The sequence shown here is derived from an EMBL/GenBank/DDBJ whole genome shotgun (WGS) entry which is preliminary data.</text>
</comment>
<dbReference type="InterPro" id="IPR013785">
    <property type="entry name" value="Aldolase_TIM"/>
</dbReference>
<dbReference type="InterPro" id="IPR004393">
    <property type="entry name" value="NadC"/>
</dbReference>
<dbReference type="Pfam" id="PF01729">
    <property type="entry name" value="QRPTase_C"/>
    <property type="match status" value="1"/>
</dbReference>
<feature type="domain" description="Quinolinate phosphoribosyl transferase N-terminal" evidence="12">
    <location>
        <begin position="24"/>
        <end position="109"/>
    </location>
</feature>
<dbReference type="SUPFAM" id="SSF51690">
    <property type="entry name" value="Nicotinate/Quinolinate PRTase C-terminal domain-like"/>
    <property type="match status" value="1"/>
</dbReference>
<dbReference type="InterPro" id="IPR022412">
    <property type="entry name" value="Quinolinate_PRibosylTrfase_N"/>
</dbReference>
<comment type="catalytic activity">
    <reaction evidence="9">
        <text>nicotinate beta-D-ribonucleotide + CO2 + diphosphate = quinolinate + 5-phospho-alpha-D-ribose 1-diphosphate + 2 H(+)</text>
        <dbReference type="Rhea" id="RHEA:12733"/>
        <dbReference type="ChEBI" id="CHEBI:15378"/>
        <dbReference type="ChEBI" id="CHEBI:16526"/>
        <dbReference type="ChEBI" id="CHEBI:29959"/>
        <dbReference type="ChEBI" id="CHEBI:33019"/>
        <dbReference type="ChEBI" id="CHEBI:57502"/>
        <dbReference type="ChEBI" id="CHEBI:58017"/>
        <dbReference type="EC" id="2.4.2.19"/>
    </reaction>
</comment>
<dbReference type="Pfam" id="PF02749">
    <property type="entry name" value="QRPTase_N"/>
    <property type="match status" value="1"/>
</dbReference>
<dbReference type="EC" id="2.4.2.19" evidence="4"/>
<dbReference type="PANTHER" id="PTHR32179:SF3">
    <property type="entry name" value="NICOTINATE-NUCLEOTIDE PYROPHOSPHORYLASE [CARBOXYLATING]"/>
    <property type="match status" value="1"/>
</dbReference>
<dbReference type="InterPro" id="IPR002638">
    <property type="entry name" value="Quinolinate_PRibosylTrfase_C"/>
</dbReference>
<dbReference type="GO" id="GO:0004514">
    <property type="term" value="F:nicotinate-nucleotide diphosphorylase (carboxylating) activity"/>
    <property type="evidence" value="ECO:0007669"/>
    <property type="project" value="UniProtKB-EC"/>
</dbReference>
<gene>
    <name evidence="13" type="primary">nadC</name>
    <name evidence="13" type="ORF">ABFO16_09390</name>
</gene>
<name>A0ABV1HVT9_9FIRM</name>
<dbReference type="InterPro" id="IPR036068">
    <property type="entry name" value="Nicotinate_pribotase-like_C"/>
</dbReference>
<comment type="pathway">
    <text evidence="2">Cofactor biosynthesis; NAD(+) biosynthesis; nicotinate D-ribonucleotide from quinolinate: step 1/1.</text>
</comment>
<dbReference type="PANTHER" id="PTHR32179">
    <property type="entry name" value="NICOTINATE-NUCLEOTIDE PYROPHOSPHORYLASE [CARBOXYLATING]"/>
    <property type="match status" value="1"/>
</dbReference>
<keyword evidence="5" id="KW-0662">Pyridine nucleotide biosynthesis</keyword>
<evidence type="ECO:0000256" key="6">
    <source>
        <dbReference type="ARBA" id="ARBA00022676"/>
    </source>
</evidence>
<keyword evidence="6 10" id="KW-0328">Glycosyltransferase</keyword>
<evidence type="ECO:0000259" key="12">
    <source>
        <dbReference type="Pfam" id="PF02749"/>
    </source>
</evidence>
<dbReference type="SUPFAM" id="SSF54675">
    <property type="entry name" value="Nicotinate/Quinolinate PRTase N-terminal domain-like"/>
    <property type="match status" value="1"/>
</dbReference>
<dbReference type="RefSeq" id="WP_211148421.1">
    <property type="nucleotide sequence ID" value="NZ_JBBMEY010000081.1"/>
</dbReference>
<evidence type="ECO:0000256" key="1">
    <source>
        <dbReference type="ARBA" id="ARBA00003237"/>
    </source>
</evidence>
<dbReference type="InterPro" id="IPR037128">
    <property type="entry name" value="Quinolinate_PRibosylTase_N_sf"/>
</dbReference>
<evidence type="ECO:0000256" key="4">
    <source>
        <dbReference type="ARBA" id="ARBA00011944"/>
    </source>
</evidence>
<dbReference type="Gene3D" id="3.20.20.70">
    <property type="entry name" value="Aldolase class I"/>
    <property type="match status" value="1"/>
</dbReference>
<feature type="domain" description="Quinolinate phosphoribosyl transferase C-terminal" evidence="11">
    <location>
        <begin position="111"/>
        <end position="276"/>
    </location>
</feature>
<comment type="similarity">
    <text evidence="3 10">Belongs to the NadC/ModD family.</text>
</comment>
<sequence length="278" mass="30509">MILNQFYVDNLIKTALLEDINYVDITTDYLIPEDQENEAKFLAKADGVLCGIEVALRVFTLIQPDFQYEVFIHDGEEVKKGDIIAKIKGKTRTILKGERTALNLLQHMSGISSMTNRIVKIVEGTNASIADTRKTLPGMRPLQKYAVTVGGGKNHRFNLSDAAMLKDNHVDAGGGITNAVTKLRTKLGHMAKVELEVRTLDELREALSVDVDVIMLDNMDNDTMREAVKIADGKALLEASGGITEETIRDVAETGVDIISIGALTHSVKAFDISLKII</sequence>
<accession>A0ABV1HVT9</accession>
<evidence type="ECO:0000256" key="10">
    <source>
        <dbReference type="PIRNR" id="PIRNR006250"/>
    </source>
</evidence>
<dbReference type="CDD" id="cd01572">
    <property type="entry name" value="QPRTase"/>
    <property type="match status" value="1"/>
</dbReference>
<evidence type="ECO:0000256" key="2">
    <source>
        <dbReference type="ARBA" id="ARBA00004893"/>
    </source>
</evidence>
<protein>
    <recommendedName>
        <fullName evidence="4">nicotinate-nucleotide diphosphorylase (carboxylating)</fullName>
        <ecNumber evidence="4">2.4.2.19</ecNumber>
    </recommendedName>
    <alternativeName>
        <fullName evidence="8">Quinolinate phosphoribosyltransferase [decarboxylating]</fullName>
    </alternativeName>
</protein>
<dbReference type="PIRSF" id="PIRSF006250">
    <property type="entry name" value="NadC_ModD"/>
    <property type="match status" value="1"/>
</dbReference>
<evidence type="ECO:0000256" key="9">
    <source>
        <dbReference type="ARBA" id="ARBA00047445"/>
    </source>
</evidence>
<evidence type="ECO:0000256" key="5">
    <source>
        <dbReference type="ARBA" id="ARBA00022642"/>
    </source>
</evidence>
<evidence type="ECO:0000313" key="13">
    <source>
        <dbReference type="EMBL" id="MEQ2566442.1"/>
    </source>
</evidence>
<evidence type="ECO:0000256" key="7">
    <source>
        <dbReference type="ARBA" id="ARBA00022679"/>
    </source>
</evidence>
<dbReference type="Proteomes" id="UP001478133">
    <property type="component" value="Unassembled WGS sequence"/>
</dbReference>
<keyword evidence="14" id="KW-1185">Reference proteome</keyword>
<keyword evidence="7 10" id="KW-0808">Transferase</keyword>
<dbReference type="Gene3D" id="3.90.1170.20">
    <property type="entry name" value="Quinolinate phosphoribosyl transferase, N-terminal domain"/>
    <property type="match status" value="1"/>
</dbReference>
<dbReference type="EMBL" id="JBBMFI010000060">
    <property type="protein sequence ID" value="MEQ2566442.1"/>
    <property type="molecule type" value="Genomic_DNA"/>
</dbReference>